<dbReference type="Pfam" id="PF14700">
    <property type="entry name" value="RPOL_N"/>
    <property type="match status" value="1"/>
</dbReference>
<dbReference type="Proteomes" id="UP000309340">
    <property type="component" value="Unassembled WGS sequence"/>
</dbReference>
<evidence type="ECO:0000259" key="2">
    <source>
        <dbReference type="Pfam" id="PF14700"/>
    </source>
</evidence>
<feature type="compositionally biased region" description="Basic and acidic residues" evidence="1">
    <location>
        <begin position="112"/>
        <end position="121"/>
    </location>
</feature>
<evidence type="ECO:0000256" key="1">
    <source>
        <dbReference type="SAM" id="MobiDB-lite"/>
    </source>
</evidence>
<dbReference type="STRING" id="329884.A0A4U0WIT0"/>
<sequence>MLVRSAGRRQRRHTSQLLAASFAQLNLPWLAPAQLRWSASQSASPIDTAHRRRQPDQPRLSQASAQVRRLATAADQAPASAAGTQYLPPAYSTGFKNSADQNTPWDFSANKAPERRDEEPSRLSVLRRTHDAPIIINSTTQDPAKLHKVQSGILGTSAELLQYLHTNLRVGRFTRVEAIIQRLSDQSAPLSPELLHAHTAYLEEQFRRLASHEKGSQEAKKALGMMSKWIEVDVRSKGIDPSARMLVVMVRGTLRAMDGTSRKRAITRYLDWAETLGNNTLVEVLESEDYDDDEYAILGPVTAEYYEDANLEGHEISAEGRKEMDEAKQDPYKFYRRQEQVDLNDLPAVYATPQKGNSLLGVKRAMQTFIDLPQSPPDASPEEQRARAFERQRQLEETSVEIAVQRWREADEELRKIGISTAMQGRPMGAMMWQWYRTLLPALEAEYAEVKKRLNDPVKGGDDERHHYGPFMELLPLDKMAANAILWVMA</sequence>
<reference evidence="3 4" key="1">
    <citation type="submission" date="2017-03" db="EMBL/GenBank/DDBJ databases">
        <title>Genomes of endolithic fungi from Antarctica.</title>
        <authorList>
            <person name="Coleine C."/>
            <person name="Masonjones S."/>
            <person name="Stajich J.E."/>
        </authorList>
    </citation>
    <scope>NUCLEOTIDE SEQUENCE [LARGE SCALE GENOMIC DNA]</scope>
    <source>
        <strain evidence="3 4">CCFEE 5184</strain>
    </source>
</reference>
<dbReference type="AlphaFoldDB" id="A0A4U0WIT0"/>
<dbReference type="OrthoDB" id="10481700at2759"/>
<accession>A0A4U0WIT0</accession>
<evidence type="ECO:0000313" key="3">
    <source>
        <dbReference type="EMBL" id="TKA62547.1"/>
    </source>
</evidence>
<dbReference type="Gene3D" id="1.10.1320.10">
    <property type="entry name" value="DNA-directed RNA polymerase, N-terminal domain"/>
    <property type="match status" value="1"/>
</dbReference>
<comment type="caution">
    <text evidence="3">The sequence shown here is derived from an EMBL/GenBank/DDBJ whole genome shotgun (WGS) entry which is preliminary data.</text>
</comment>
<dbReference type="InterPro" id="IPR037159">
    <property type="entry name" value="RNA_POL_N_sf"/>
</dbReference>
<feature type="domain" description="DNA-directed RNA polymerase N-terminal" evidence="2">
    <location>
        <begin position="391"/>
        <end position="489"/>
    </location>
</feature>
<protein>
    <recommendedName>
        <fullName evidence="2">DNA-directed RNA polymerase N-terminal domain-containing protein</fullName>
    </recommendedName>
</protein>
<keyword evidence="4" id="KW-1185">Reference proteome</keyword>
<dbReference type="InterPro" id="IPR029262">
    <property type="entry name" value="RPOL_N"/>
</dbReference>
<evidence type="ECO:0000313" key="4">
    <source>
        <dbReference type="Proteomes" id="UP000309340"/>
    </source>
</evidence>
<feature type="non-terminal residue" evidence="3">
    <location>
        <position position="490"/>
    </location>
</feature>
<name>A0A4U0WIT0_9PEZI</name>
<feature type="region of interest" description="Disordered" evidence="1">
    <location>
        <begin position="41"/>
        <end position="63"/>
    </location>
</feature>
<organism evidence="3 4">
    <name type="scientific">Friedmanniomyces simplex</name>
    <dbReference type="NCBI Taxonomy" id="329884"/>
    <lineage>
        <taxon>Eukaryota</taxon>
        <taxon>Fungi</taxon>
        <taxon>Dikarya</taxon>
        <taxon>Ascomycota</taxon>
        <taxon>Pezizomycotina</taxon>
        <taxon>Dothideomycetes</taxon>
        <taxon>Dothideomycetidae</taxon>
        <taxon>Mycosphaerellales</taxon>
        <taxon>Teratosphaeriaceae</taxon>
        <taxon>Friedmanniomyces</taxon>
    </lineage>
</organism>
<proteinExistence type="predicted"/>
<feature type="compositionally biased region" description="Polar residues" evidence="1">
    <location>
        <begin position="94"/>
        <end position="105"/>
    </location>
</feature>
<feature type="region of interest" description="Disordered" evidence="1">
    <location>
        <begin position="92"/>
        <end position="122"/>
    </location>
</feature>
<dbReference type="EMBL" id="NAJQ01001060">
    <property type="protein sequence ID" value="TKA62547.1"/>
    <property type="molecule type" value="Genomic_DNA"/>
</dbReference>
<gene>
    <name evidence="3" type="ORF">B0A55_11889</name>
</gene>